<dbReference type="NCBIfam" id="NF047420">
    <property type="entry name" value="EF_P_mod_YmfI"/>
    <property type="match status" value="1"/>
</dbReference>
<dbReference type="OrthoDB" id="9803333at2"/>
<protein>
    <submittedName>
        <fullName evidence="4">Short-chain dehydrogenase/reductase SDR</fullName>
    </submittedName>
</protein>
<dbReference type="PANTHER" id="PTHR42879">
    <property type="entry name" value="3-OXOACYL-(ACYL-CARRIER-PROTEIN) REDUCTASE"/>
    <property type="match status" value="1"/>
</dbReference>
<dbReference type="InterPro" id="IPR020904">
    <property type="entry name" value="Sc_DH/Rdtase_CS"/>
</dbReference>
<comment type="similarity">
    <text evidence="1">Belongs to the short-chain dehydrogenases/reductases (SDR) family.</text>
</comment>
<dbReference type="PRINTS" id="PR00081">
    <property type="entry name" value="GDHRDH"/>
</dbReference>
<dbReference type="PROSITE" id="PS00061">
    <property type="entry name" value="ADH_SHORT"/>
    <property type="match status" value="1"/>
</dbReference>
<dbReference type="FunFam" id="3.40.50.720:FF:000173">
    <property type="entry name" value="3-oxoacyl-[acyl-carrier protein] reductase"/>
    <property type="match status" value="1"/>
</dbReference>
<evidence type="ECO:0000256" key="2">
    <source>
        <dbReference type="ARBA" id="ARBA00023002"/>
    </source>
</evidence>
<dbReference type="SUPFAM" id="SSF51735">
    <property type="entry name" value="NAD(P)-binding Rossmann-fold domains"/>
    <property type="match status" value="1"/>
</dbReference>
<evidence type="ECO:0000256" key="1">
    <source>
        <dbReference type="ARBA" id="ARBA00006484"/>
    </source>
</evidence>
<dbReference type="Pfam" id="PF13561">
    <property type="entry name" value="adh_short_C2"/>
    <property type="match status" value="1"/>
</dbReference>
<dbReference type="InterPro" id="IPR050259">
    <property type="entry name" value="SDR"/>
</dbReference>
<accession>A0A0E4GAG3</accession>
<evidence type="ECO:0000313" key="4">
    <source>
        <dbReference type="EMBL" id="CFX45923.1"/>
    </source>
</evidence>
<dbReference type="NCBIfam" id="NF009466">
    <property type="entry name" value="PRK12826.1-2"/>
    <property type="match status" value="1"/>
</dbReference>
<evidence type="ECO:0000256" key="3">
    <source>
        <dbReference type="ARBA" id="ARBA00023221"/>
    </source>
</evidence>
<keyword evidence="3" id="KW-0443">Lipid metabolism</keyword>
<name>A0A0E4GAG3_9FIRM</name>
<dbReference type="PANTHER" id="PTHR42879:SF2">
    <property type="entry name" value="3-OXOACYL-[ACYL-CARRIER-PROTEIN] REDUCTASE FABG"/>
    <property type="match status" value="1"/>
</dbReference>
<dbReference type="GO" id="GO:0032787">
    <property type="term" value="P:monocarboxylic acid metabolic process"/>
    <property type="evidence" value="ECO:0007669"/>
    <property type="project" value="UniProtKB-ARBA"/>
</dbReference>
<sequence>MGNKTVIITGASRGIGKSAAELFGRRGFNVLVNYRHSEEEAIKLVNDLNNQGSGLATAYQADVADRIQVDRMVQFCLQKFGGIDVIVNNAGITRQNLFTDILPSEWDEVMDVNLKGVFNCCQSVLPCMMEKKSGSIVNVSSIWGLTGASCEVHYSAAKAAVIGLTKALAKELGSYNIKVNCVCPGVINTDMLNELNRQDIEELEKATPLMRLGTPQDVAHCIYFLASPEASFITGQVLSPNGGFVI</sequence>
<dbReference type="NCBIfam" id="NF005559">
    <property type="entry name" value="PRK07231.1"/>
    <property type="match status" value="1"/>
</dbReference>
<gene>
    <name evidence="4" type="ORF">1258</name>
</gene>
<dbReference type="STRING" id="690567.1258"/>
<dbReference type="GO" id="GO:0008202">
    <property type="term" value="P:steroid metabolic process"/>
    <property type="evidence" value="ECO:0007669"/>
    <property type="project" value="UniProtKB-KW"/>
</dbReference>
<dbReference type="EMBL" id="CGIH01000025">
    <property type="protein sequence ID" value="CFX45923.1"/>
    <property type="molecule type" value="Genomic_DNA"/>
</dbReference>
<organism evidence="4 5">
    <name type="scientific">Syntrophomonas zehnderi OL-4</name>
    <dbReference type="NCBI Taxonomy" id="690567"/>
    <lineage>
        <taxon>Bacteria</taxon>
        <taxon>Bacillati</taxon>
        <taxon>Bacillota</taxon>
        <taxon>Clostridia</taxon>
        <taxon>Eubacteriales</taxon>
        <taxon>Syntrophomonadaceae</taxon>
        <taxon>Syntrophomonas</taxon>
    </lineage>
</organism>
<dbReference type="AlphaFoldDB" id="A0A0E4GAG3"/>
<keyword evidence="5" id="KW-1185">Reference proteome</keyword>
<reference evidence="4 5" key="1">
    <citation type="submission" date="2015-03" db="EMBL/GenBank/DDBJ databases">
        <authorList>
            <person name="Murphy D."/>
        </authorList>
    </citation>
    <scope>NUCLEOTIDE SEQUENCE [LARGE SCALE GENOMIC DNA]</scope>
    <source>
        <strain evidence="4 5">OL-4</strain>
    </source>
</reference>
<keyword evidence="2" id="KW-0560">Oxidoreductase</keyword>
<evidence type="ECO:0000313" key="5">
    <source>
        <dbReference type="Proteomes" id="UP000045545"/>
    </source>
</evidence>
<dbReference type="InterPro" id="IPR036291">
    <property type="entry name" value="NAD(P)-bd_dom_sf"/>
</dbReference>
<dbReference type="GO" id="GO:0016491">
    <property type="term" value="F:oxidoreductase activity"/>
    <property type="evidence" value="ECO:0007669"/>
    <property type="project" value="UniProtKB-KW"/>
</dbReference>
<proteinExistence type="inferred from homology"/>
<dbReference type="InterPro" id="IPR002347">
    <property type="entry name" value="SDR_fam"/>
</dbReference>
<dbReference type="Gene3D" id="3.40.50.720">
    <property type="entry name" value="NAD(P)-binding Rossmann-like Domain"/>
    <property type="match status" value="1"/>
</dbReference>
<dbReference type="PRINTS" id="PR00080">
    <property type="entry name" value="SDRFAMILY"/>
</dbReference>
<dbReference type="RefSeq" id="WP_046496679.1">
    <property type="nucleotide sequence ID" value="NZ_CGIH01000025.1"/>
</dbReference>
<keyword evidence="3" id="KW-0753">Steroid metabolism</keyword>
<dbReference type="Proteomes" id="UP000045545">
    <property type="component" value="Unassembled WGS sequence"/>
</dbReference>